<comment type="caution">
    <text evidence="8">The sequence shown here is derived from an EMBL/GenBank/DDBJ whole genome shotgun (WGS) entry which is preliminary data.</text>
</comment>
<accession>A0ABV2RV37</accession>
<dbReference type="SUPFAM" id="SSF52540">
    <property type="entry name" value="P-loop containing nucleoside triphosphate hydrolases"/>
    <property type="match status" value="1"/>
</dbReference>
<evidence type="ECO:0000313" key="8">
    <source>
        <dbReference type="EMBL" id="MET4720796.1"/>
    </source>
</evidence>
<dbReference type="InterPro" id="IPR019476">
    <property type="entry name" value="T4SS_TraD_DNA-bd"/>
</dbReference>
<evidence type="ECO:0000256" key="2">
    <source>
        <dbReference type="ARBA" id="ARBA00022475"/>
    </source>
</evidence>
<dbReference type="PANTHER" id="PTHR37937">
    <property type="entry name" value="CONJUGATIVE TRANSFER: DNA TRANSPORT"/>
    <property type="match status" value="1"/>
</dbReference>
<feature type="transmembrane region" description="Helical" evidence="6">
    <location>
        <begin position="20"/>
        <end position="42"/>
    </location>
</feature>
<proteinExistence type="predicted"/>
<feature type="domain" description="Type IV secretion system coupling protein TraD DNA-binding" evidence="7">
    <location>
        <begin position="148"/>
        <end position="498"/>
    </location>
</feature>
<keyword evidence="3 6" id="KW-0812">Transmembrane</keyword>
<dbReference type="CDD" id="cd01127">
    <property type="entry name" value="TrwB_TraG_TraD_VirD4"/>
    <property type="match status" value="1"/>
</dbReference>
<evidence type="ECO:0000256" key="5">
    <source>
        <dbReference type="ARBA" id="ARBA00023136"/>
    </source>
</evidence>
<keyword evidence="5 6" id="KW-0472">Membrane</keyword>
<keyword evidence="9" id="KW-1185">Reference proteome</keyword>
<evidence type="ECO:0000313" key="9">
    <source>
        <dbReference type="Proteomes" id="UP001549291"/>
    </source>
</evidence>
<comment type="subcellular location">
    <subcellularLocation>
        <location evidence="1">Cell membrane</location>
        <topology evidence="1">Multi-pass membrane protein</topology>
    </subcellularLocation>
</comment>
<dbReference type="Gene3D" id="3.40.50.300">
    <property type="entry name" value="P-loop containing nucleotide triphosphate hydrolases"/>
    <property type="match status" value="2"/>
</dbReference>
<dbReference type="InterPro" id="IPR027417">
    <property type="entry name" value="P-loop_NTPase"/>
</dbReference>
<evidence type="ECO:0000256" key="3">
    <source>
        <dbReference type="ARBA" id="ARBA00022692"/>
    </source>
</evidence>
<dbReference type="EMBL" id="JBEPTQ010000002">
    <property type="protein sequence ID" value="MET4720796.1"/>
    <property type="molecule type" value="Genomic_DNA"/>
</dbReference>
<gene>
    <name evidence="8" type="ORF">ABIF63_004902</name>
</gene>
<dbReference type="PANTHER" id="PTHR37937:SF1">
    <property type="entry name" value="CONJUGATIVE TRANSFER: DNA TRANSPORT"/>
    <property type="match status" value="1"/>
</dbReference>
<evidence type="ECO:0000256" key="6">
    <source>
        <dbReference type="SAM" id="Phobius"/>
    </source>
</evidence>
<evidence type="ECO:0000256" key="1">
    <source>
        <dbReference type="ARBA" id="ARBA00004651"/>
    </source>
</evidence>
<dbReference type="InterPro" id="IPR051539">
    <property type="entry name" value="T4SS-coupling_protein"/>
</dbReference>
<dbReference type="Pfam" id="PF10412">
    <property type="entry name" value="TrwB_AAD_bind"/>
    <property type="match status" value="1"/>
</dbReference>
<dbReference type="RefSeq" id="WP_248888394.1">
    <property type="nucleotide sequence ID" value="NZ_CP066351.1"/>
</dbReference>
<evidence type="ECO:0000256" key="4">
    <source>
        <dbReference type="ARBA" id="ARBA00022989"/>
    </source>
</evidence>
<feature type="transmembrane region" description="Helical" evidence="6">
    <location>
        <begin position="67"/>
        <end position="92"/>
    </location>
</feature>
<keyword evidence="4 6" id="KW-1133">Transmembrane helix</keyword>
<sequence length="568" mass="62643">MVALPKLRPGLDLYHSSEEAVYVGCIVFLISFGPLLALLLALPATEAPFAWTDWGANLASLRHAGRWAALFAAEWPRVALAFAISVIAAYFARLSARDEAPLTEPFQTPDRAQPRIYYDHDACRRLRNQFKAEAGYFARKGVFLAPYLNLPFELESRYTMIFGASGHGKSNLARAYVTQMVERGDLLMMHCNKGDVTRSFDLQSVILISPAHRDGWAWDIAADISGDAAAVDFASDIVPASEQSFWSDTARLLLTDVIRAVAKEKGRQWGARDLLDAVLSDPNDLRQRIEALDLSASPLLRGGDADGESKTVLSIMATLLSAAMTSLRPMAYAWSTVPPAKRFSVTAWLSKTYTGPRIVIVQTSPNFQAMSTVVCGGILRRVCKELSDASVEIDTTRRVSLVLDEFYSLGKIDGFARALSVAREKGLACIVALQSESQLRPYGDEAGLLLDLFQIKIYSRLTAGASAEWAEKMIGYRNVRWLAPNNNPAKDDTRLFVVQTDRKPVVSATQFAGELGVFGASEDDRIVRAVVHYAGNAYRFDWPLTTWTIRGRGFVPAAWTRFAPLARS</sequence>
<organism evidence="8 9">
    <name type="scientific">Bradyrhizobium japonicum</name>
    <dbReference type="NCBI Taxonomy" id="375"/>
    <lineage>
        <taxon>Bacteria</taxon>
        <taxon>Pseudomonadati</taxon>
        <taxon>Pseudomonadota</taxon>
        <taxon>Alphaproteobacteria</taxon>
        <taxon>Hyphomicrobiales</taxon>
        <taxon>Nitrobacteraceae</taxon>
        <taxon>Bradyrhizobium</taxon>
    </lineage>
</organism>
<name>A0ABV2RV37_BRAJP</name>
<reference evidence="8 9" key="1">
    <citation type="submission" date="2024-06" db="EMBL/GenBank/DDBJ databases">
        <title>Genomic Encyclopedia of Type Strains, Phase V (KMG-V): Genome sequencing to study the core and pangenomes of soil and plant-associated prokaryotes.</title>
        <authorList>
            <person name="Whitman W."/>
        </authorList>
    </citation>
    <scope>NUCLEOTIDE SEQUENCE [LARGE SCALE GENOMIC DNA]</scope>
    <source>
        <strain evidence="8 9">USDA 160</strain>
    </source>
</reference>
<protein>
    <recommendedName>
        <fullName evidence="7">Type IV secretion system coupling protein TraD DNA-binding domain-containing protein</fullName>
    </recommendedName>
</protein>
<evidence type="ECO:0000259" key="7">
    <source>
        <dbReference type="Pfam" id="PF10412"/>
    </source>
</evidence>
<dbReference type="Proteomes" id="UP001549291">
    <property type="component" value="Unassembled WGS sequence"/>
</dbReference>
<keyword evidence="2" id="KW-1003">Cell membrane</keyword>